<dbReference type="Gene3D" id="1.20.120.160">
    <property type="entry name" value="HPT domain"/>
    <property type="match status" value="1"/>
</dbReference>
<dbReference type="EMBL" id="FXUA01000012">
    <property type="protein sequence ID" value="SMP36148.1"/>
    <property type="molecule type" value="Genomic_DNA"/>
</dbReference>
<accession>A0ABY1PKD1</accession>
<protein>
    <recommendedName>
        <fullName evidence="2">HPt domain-containing protein</fullName>
    </recommendedName>
</protein>
<gene>
    <name evidence="3" type="ORF">SAMN06265367_11238</name>
</gene>
<dbReference type="Proteomes" id="UP001157915">
    <property type="component" value="Unassembled WGS sequence"/>
</dbReference>
<organism evidence="3 4">
    <name type="scientific">Algoriphagus winogradskyi</name>
    <dbReference type="NCBI Taxonomy" id="237017"/>
    <lineage>
        <taxon>Bacteria</taxon>
        <taxon>Pseudomonadati</taxon>
        <taxon>Bacteroidota</taxon>
        <taxon>Cytophagia</taxon>
        <taxon>Cytophagales</taxon>
        <taxon>Cyclobacteriaceae</taxon>
        <taxon>Algoriphagus</taxon>
    </lineage>
</organism>
<evidence type="ECO:0000313" key="4">
    <source>
        <dbReference type="Proteomes" id="UP001157915"/>
    </source>
</evidence>
<dbReference type="SUPFAM" id="SSF47226">
    <property type="entry name" value="Histidine-containing phosphotransfer domain, HPT domain"/>
    <property type="match status" value="1"/>
</dbReference>
<evidence type="ECO:0000256" key="1">
    <source>
        <dbReference type="PROSITE-ProRule" id="PRU00110"/>
    </source>
</evidence>
<sequence length="107" mass="12621">METPSLTYLKDLSKGNKNFEMKIFKILLDELPAEYETYQHAIKTQNYYWAADIVHKIKHKVAFFQMKEALSITEKHETALIAGNTNYQLEFQEVLSNILTFLPEQYE</sequence>
<keyword evidence="1" id="KW-0597">Phosphoprotein</keyword>
<feature type="modified residue" description="Phosphohistidine" evidence="1">
    <location>
        <position position="55"/>
    </location>
</feature>
<reference evidence="3 4" key="1">
    <citation type="submission" date="2017-05" db="EMBL/GenBank/DDBJ databases">
        <authorList>
            <person name="Varghese N."/>
            <person name="Submissions S."/>
        </authorList>
    </citation>
    <scope>NUCLEOTIDE SEQUENCE [LARGE SCALE GENOMIC DNA]</scope>
    <source>
        <strain evidence="3 4">DSM 15360</strain>
    </source>
</reference>
<comment type="caution">
    <text evidence="3">The sequence shown here is derived from an EMBL/GenBank/DDBJ whole genome shotgun (WGS) entry which is preliminary data.</text>
</comment>
<name>A0ABY1PKD1_9BACT</name>
<dbReference type="PROSITE" id="PS50894">
    <property type="entry name" value="HPT"/>
    <property type="match status" value="1"/>
</dbReference>
<proteinExistence type="predicted"/>
<dbReference type="InterPro" id="IPR036641">
    <property type="entry name" value="HPT_dom_sf"/>
</dbReference>
<keyword evidence="4" id="KW-1185">Reference proteome</keyword>
<evidence type="ECO:0000313" key="3">
    <source>
        <dbReference type="EMBL" id="SMP36148.1"/>
    </source>
</evidence>
<evidence type="ECO:0000259" key="2">
    <source>
        <dbReference type="PROSITE" id="PS50894"/>
    </source>
</evidence>
<feature type="domain" description="HPt" evidence="2">
    <location>
        <begin position="16"/>
        <end position="107"/>
    </location>
</feature>
<dbReference type="InterPro" id="IPR008207">
    <property type="entry name" value="Sig_transdc_His_kin_Hpt_dom"/>
</dbReference>